<gene>
    <name evidence="1" type="ORF">GUJ93_ZPchr0011g27291</name>
</gene>
<comment type="caution">
    <text evidence="1">The sequence shown here is derived from an EMBL/GenBank/DDBJ whole genome shotgun (WGS) entry which is preliminary data.</text>
</comment>
<reference evidence="1" key="1">
    <citation type="journal article" date="2021" name="bioRxiv">
        <title>Whole Genome Assembly and Annotation of Northern Wild Rice, Zizania palustris L., Supports a Whole Genome Duplication in the Zizania Genus.</title>
        <authorList>
            <person name="Haas M."/>
            <person name="Kono T."/>
            <person name="Macchietto M."/>
            <person name="Millas R."/>
            <person name="McGilp L."/>
            <person name="Shao M."/>
            <person name="Duquette J."/>
            <person name="Hirsch C.N."/>
            <person name="Kimball J."/>
        </authorList>
    </citation>
    <scope>NUCLEOTIDE SEQUENCE</scope>
    <source>
        <tissue evidence="1">Fresh leaf tissue</tissue>
    </source>
</reference>
<keyword evidence="2" id="KW-1185">Reference proteome</keyword>
<dbReference type="AlphaFoldDB" id="A0A8J6BSF8"/>
<name>A0A8J6BSF8_ZIZPA</name>
<evidence type="ECO:0000313" key="1">
    <source>
        <dbReference type="EMBL" id="KAG8089263.1"/>
    </source>
</evidence>
<accession>A0A8J6BSF8</accession>
<protein>
    <submittedName>
        <fullName evidence="1">Uncharacterized protein</fullName>
    </submittedName>
</protein>
<dbReference type="Proteomes" id="UP000729402">
    <property type="component" value="Unassembled WGS sequence"/>
</dbReference>
<proteinExistence type="predicted"/>
<evidence type="ECO:0000313" key="2">
    <source>
        <dbReference type="Proteomes" id="UP000729402"/>
    </source>
</evidence>
<dbReference type="EMBL" id="JAAALK010000081">
    <property type="protein sequence ID" value="KAG8089263.1"/>
    <property type="molecule type" value="Genomic_DNA"/>
</dbReference>
<organism evidence="1 2">
    <name type="scientific">Zizania palustris</name>
    <name type="common">Northern wild rice</name>
    <dbReference type="NCBI Taxonomy" id="103762"/>
    <lineage>
        <taxon>Eukaryota</taxon>
        <taxon>Viridiplantae</taxon>
        <taxon>Streptophyta</taxon>
        <taxon>Embryophyta</taxon>
        <taxon>Tracheophyta</taxon>
        <taxon>Spermatophyta</taxon>
        <taxon>Magnoliopsida</taxon>
        <taxon>Liliopsida</taxon>
        <taxon>Poales</taxon>
        <taxon>Poaceae</taxon>
        <taxon>BOP clade</taxon>
        <taxon>Oryzoideae</taxon>
        <taxon>Oryzeae</taxon>
        <taxon>Zizaniinae</taxon>
        <taxon>Zizania</taxon>
    </lineage>
</organism>
<reference evidence="1" key="2">
    <citation type="submission" date="2021-02" db="EMBL/GenBank/DDBJ databases">
        <authorList>
            <person name="Kimball J.A."/>
            <person name="Haas M.W."/>
            <person name="Macchietto M."/>
            <person name="Kono T."/>
            <person name="Duquette J."/>
            <person name="Shao M."/>
        </authorList>
    </citation>
    <scope>NUCLEOTIDE SEQUENCE</scope>
    <source>
        <tissue evidence="1">Fresh leaf tissue</tissue>
    </source>
</reference>
<sequence>MSPIHLAIVFQEEKQITKVATPQLCHNTPCKGHLQVKRKGLDLSELLRDKTCYAYNEWPLLGPRSMYSKPLIMLWLKSSQYV</sequence>